<dbReference type="EMBL" id="BDQE01000171">
    <property type="protein sequence ID" value="GBH22912.1"/>
    <property type="molecule type" value="Genomic_RNA"/>
</dbReference>
<proteinExistence type="predicted"/>
<comment type="caution">
    <text evidence="1">The sequence shown here is derived from an EMBL/GenBank/DDBJ whole genome shotgun (WGS) entry which is preliminary data.</text>
</comment>
<dbReference type="AlphaFoldDB" id="A0A2V0RM21"/>
<accession>A0A2V0RM21</accession>
<name>A0A2V0RM21_9ZZZZ</name>
<protein>
    <submittedName>
        <fullName evidence="1">Uncharacterized protein</fullName>
    </submittedName>
</protein>
<reference evidence="1" key="1">
    <citation type="submission" date="2017-04" db="EMBL/GenBank/DDBJ databases">
        <title>Unveiling RNA virosphere associated with marine microorganisms.</title>
        <authorList>
            <person name="Urayama S."/>
            <person name="Takaki Y."/>
            <person name="Nishi S."/>
            <person name="Yoshida Y."/>
            <person name="Deguchi S."/>
            <person name="Takai K."/>
            <person name="Nunoura T."/>
        </authorList>
    </citation>
    <scope>NUCLEOTIDE SEQUENCE</scope>
</reference>
<evidence type="ECO:0000313" key="1">
    <source>
        <dbReference type="EMBL" id="GBH22912.1"/>
    </source>
</evidence>
<sequence length="136" mass="15448">MACHFPSVIEIDGVYKEGLIHTLFMTNFPLNRKYSLREGLYVDENLKDIGRPIGSVLRRCGVTHLSLRRVVSVEGRSWEMACARRALGHNGVYSGVVFSASDDRVDYGPVPGILIKKRLYDKLLYSDKIKFDLLSR</sequence>
<organism evidence="1">
    <name type="scientific">viral metagenome</name>
    <dbReference type="NCBI Taxonomy" id="1070528"/>
    <lineage>
        <taxon>unclassified sequences</taxon>
        <taxon>metagenomes</taxon>
        <taxon>organismal metagenomes</taxon>
    </lineage>
</organism>